<evidence type="ECO:0000313" key="8">
    <source>
        <dbReference type="EMBL" id="KAK9054437.1"/>
    </source>
</evidence>
<evidence type="ECO:0000259" key="7">
    <source>
        <dbReference type="Pfam" id="PF24758"/>
    </source>
</evidence>
<dbReference type="AlphaFoldDB" id="A0AAP0CHU8"/>
<evidence type="ECO:0000313" key="9">
    <source>
        <dbReference type="Proteomes" id="UP001408789"/>
    </source>
</evidence>
<dbReference type="CDD" id="cd22160">
    <property type="entry name" value="F-box_AtFBL13-like"/>
    <property type="match status" value="1"/>
</dbReference>
<evidence type="ECO:0000259" key="6">
    <source>
        <dbReference type="Pfam" id="PF00646"/>
    </source>
</evidence>
<evidence type="ECO:0008006" key="10">
    <source>
        <dbReference type="Google" id="ProtNLM"/>
    </source>
</evidence>
<dbReference type="SUPFAM" id="SSF81383">
    <property type="entry name" value="F-box domain"/>
    <property type="match status" value="1"/>
</dbReference>
<dbReference type="Pfam" id="PF24758">
    <property type="entry name" value="LRR_At5g56370"/>
    <property type="match status" value="1"/>
</dbReference>
<sequence>MQCFFINIRHPNSRRLELPKAASDNYFNNVAPNHPITLRMRHDLVFDIEVRVIRGSLFIIKGWVDVKRYIPVVSKSVVVFNITDRRNWFLTFYVPNGVPVDLTEVPPNIHVNDAPSSDDHNPNEVHEVNGLPSLAQEVIIKKRNCYQEIQQQKHTEMKGKCLRIDERLPLDIISTLPQAILETILCFLPTKEAARTRILSREWRYKWTKIPKLDFCLSDVYKEITEEKQVQGEENDEARKPFYDLLQILKLHQGLIHEFTLDIDLAYDFFGLDQIILYLSKNHAVKKLTLTGLDGSDSDKLPLSVFSLHHLTDLSLSYFDIEPQAIFNEFGSLRSLFLDGIDISFESLRHLLSSCPALKTLSLFIVRLSNRDCTIIRLFECLPSVEHLTIYAADLEWLVVDSVPQSLPTLLVSLKYFCFEDFCFADGRGLPFLLVLIKCSPNLQKIKLQVGSYHNCHEGDHEFDEEEEYHPIVWEEYSDVLLENLIELEIERFNNSKPEMEFVKFILARSPKLNKVSIGCWVSMEQRMEMVEDLLRAPHGSLSPNLCLTVALKTFRFSFSG</sequence>
<dbReference type="InterPro" id="IPR015300">
    <property type="entry name" value="DNA-bd_pseudobarrel_sf"/>
</dbReference>
<name>A0AAP0CHU8_9ASTR</name>
<keyword evidence="4" id="KW-0804">Transcription</keyword>
<dbReference type="GO" id="GO:0005634">
    <property type="term" value="C:nucleus"/>
    <property type="evidence" value="ECO:0007669"/>
    <property type="project" value="UniProtKB-SubCell"/>
</dbReference>
<dbReference type="Proteomes" id="UP001408789">
    <property type="component" value="Unassembled WGS sequence"/>
</dbReference>
<dbReference type="PANTHER" id="PTHR31639:SF315">
    <property type="entry name" value="LEUCINE-RICH REPEAT DOMAIN SUPERFAMILY, F-BOX-LIKE DOMAIN SUPERFAMILY"/>
    <property type="match status" value="1"/>
</dbReference>
<feature type="domain" description="F-box" evidence="6">
    <location>
        <begin position="173"/>
        <end position="210"/>
    </location>
</feature>
<reference evidence="8 9" key="1">
    <citation type="submission" date="2024-04" db="EMBL/GenBank/DDBJ databases">
        <title>The reference genome of an endangered Asteraceae, Deinandra increscens subsp. villosa, native to the Central Coast of California.</title>
        <authorList>
            <person name="Guilliams M."/>
            <person name="Hasenstab-Lehman K."/>
            <person name="Meyer R."/>
            <person name="Mcevoy S."/>
        </authorList>
    </citation>
    <scope>NUCLEOTIDE SEQUENCE [LARGE SCALE GENOMIC DNA]</scope>
    <source>
        <tissue evidence="8">Leaf</tissue>
    </source>
</reference>
<dbReference type="InterPro" id="IPR055411">
    <property type="entry name" value="LRR_FXL15/At3g58940/PEG3-like"/>
</dbReference>
<comment type="caution">
    <text evidence="8">The sequence shown here is derived from an EMBL/GenBank/DDBJ whole genome shotgun (WGS) entry which is preliminary data.</text>
</comment>
<feature type="domain" description="F-box/LRR-repeat protein 15/At3g58940/PEG3-like LRR" evidence="7">
    <location>
        <begin position="281"/>
        <end position="404"/>
    </location>
</feature>
<dbReference type="Pfam" id="PF00646">
    <property type="entry name" value="F-box"/>
    <property type="match status" value="1"/>
</dbReference>
<accession>A0AAP0CHU8</accession>
<organism evidence="8 9">
    <name type="scientific">Deinandra increscens subsp. villosa</name>
    <dbReference type="NCBI Taxonomy" id="3103831"/>
    <lineage>
        <taxon>Eukaryota</taxon>
        <taxon>Viridiplantae</taxon>
        <taxon>Streptophyta</taxon>
        <taxon>Embryophyta</taxon>
        <taxon>Tracheophyta</taxon>
        <taxon>Spermatophyta</taxon>
        <taxon>Magnoliopsida</taxon>
        <taxon>eudicotyledons</taxon>
        <taxon>Gunneridae</taxon>
        <taxon>Pentapetalae</taxon>
        <taxon>asterids</taxon>
        <taxon>campanulids</taxon>
        <taxon>Asterales</taxon>
        <taxon>Asteraceae</taxon>
        <taxon>Asteroideae</taxon>
        <taxon>Heliantheae alliance</taxon>
        <taxon>Madieae</taxon>
        <taxon>Madiinae</taxon>
        <taxon>Deinandra</taxon>
    </lineage>
</organism>
<evidence type="ECO:0000256" key="4">
    <source>
        <dbReference type="ARBA" id="ARBA00023163"/>
    </source>
</evidence>
<evidence type="ECO:0000256" key="3">
    <source>
        <dbReference type="ARBA" id="ARBA00023125"/>
    </source>
</evidence>
<dbReference type="EMBL" id="JBCNJP010000025">
    <property type="protein sequence ID" value="KAK9054437.1"/>
    <property type="molecule type" value="Genomic_DNA"/>
</dbReference>
<gene>
    <name evidence="8" type="ORF">SSX86_025515</name>
</gene>
<dbReference type="InterPro" id="IPR036047">
    <property type="entry name" value="F-box-like_dom_sf"/>
</dbReference>
<dbReference type="InterPro" id="IPR001810">
    <property type="entry name" value="F-box_dom"/>
</dbReference>
<proteinExistence type="predicted"/>
<evidence type="ECO:0000256" key="2">
    <source>
        <dbReference type="ARBA" id="ARBA00023015"/>
    </source>
</evidence>
<dbReference type="GO" id="GO:0003677">
    <property type="term" value="F:DNA binding"/>
    <property type="evidence" value="ECO:0007669"/>
    <property type="project" value="UniProtKB-KW"/>
</dbReference>
<dbReference type="Gene3D" id="1.20.1280.50">
    <property type="match status" value="1"/>
</dbReference>
<evidence type="ECO:0000256" key="1">
    <source>
        <dbReference type="ARBA" id="ARBA00004123"/>
    </source>
</evidence>
<comment type="subcellular location">
    <subcellularLocation>
        <location evidence="1">Nucleus</location>
    </subcellularLocation>
</comment>
<dbReference type="SUPFAM" id="SSF101936">
    <property type="entry name" value="DNA-binding pseudobarrel domain"/>
    <property type="match status" value="1"/>
</dbReference>
<dbReference type="InterPro" id="IPR053781">
    <property type="entry name" value="F-box_AtFBL13-like"/>
</dbReference>
<keyword evidence="5" id="KW-0539">Nucleus</keyword>
<keyword evidence="9" id="KW-1185">Reference proteome</keyword>
<dbReference type="InterPro" id="IPR032675">
    <property type="entry name" value="LRR_dom_sf"/>
</dbReference>
<evidence type="ECO:0000256" key="5">
    <source>
        <dbReference type="ARBA" id="ARBA00023242"/>
    </source>
</evidence>
<dbReference type="SUPFAM" id="SSF52047">
    <property type="entry name" value="RNI-like"/>
    <property type="match status" value="1"/>
</dbReference>
<dbReference type="PANTHER" id="PTHR31639">
    <property type="entry name" value="F-BOX PROTEIN-LIKE"/>
    <property type="match status" value="1"/>
</dbReference>
<dbReference type="Gene3D" id="3.80.10.10">
    <property type="entry name" value="Ribonuclease Inhibitor"/>
    <property type="match status" value="1"/>
</dbReference>
<keyword evidence="3" id="KW-0238">DNA-binding</keyword>
<protein>
    <recommendedName>
        <fullName evidence="10">F-box domain-containing protein</fullName>
    </recommendedName>
</protein>
<keyword evidence="2" id="KW-0805">Transcription regulation</keyword>